<organism evidence="1 2">
    <name type="scientific">Rhodococcus olei</name>
    <dbReference type="NCBI Taxonomy" id="2161675"/>
    <lineage>
        <taxon>Bacteria</taxon>
        <taxon>Bacillati</taxon>
        <taxon>Actinomycetota</taxon>
        <taxon>Actinomycetes</taxon>
        <taxon>Mycobacteriales</taxon>
        <taxon>Nocardiaceae</taxon>
        <taxon>Rhodococcus</taxon>
    </lineage>
</organism>
<dbReference type="CDD" id="cd07812">
    <property type="entry name" value="SRPBCC"/>
    <property type="match status" value="1"/>
</dbReference>
<dbReference type="InterPro" id="IPR023393">
    <property type="entry name" value="START-like_dom_sf"/>
</dbReference>
<dbReference type="SUPFAM" id="SSF55961">
    <property type="entry name" value="Bet v1-like"/>
    <property type="match status" value="1"/>
</dbReference>
<dbReference type="InterPro" id="IPR019587">
    <property type="entry name" value="Polyketide_cyclase/dehydratase"/>
</dbReference>
<gene>
    <name evidence="1" type="ORF">GCM10023094_27950</name>
</gene>
<proteinExistence type="predicted"/>
<sequence length="152" mass="16626">MPGNEIRISRRVEAAPERVWAVLTDIDGADQTLSGVTGVERVSGEGYRVGTRWRETRRMFDKEATEEMWVAEVDPPHRTVVKAHSAGTDYTTTFDLSPAGDGTELTMTFSATVGSSTLHRLLAATLGRLAMKATARAMSTDLQDIATRVERA</sequence>
<evidence type="ECO:0000313" key="1">
    <source>
        <dbReference type="EMBL" id="GAA4480824.1"/>
    </source>
</evidence>
<name>A0ABP8P5B1_9NOCA</name>
<dbReference type="Gene3D" id="3.30.530.20">
    <property type="match status" value="1"/>
</dbReference>
<reference evidence="2" key="1">
    <citation type="journal article" date="2019" name="Int. J. Syst. Evol. Microbiol.">
        <title>The Global Catalogue of Microorganisms (GCM) 10K type strain sequencing project: providing services to taxonomists for standard genome sequencing and annotation.</title>
        <authorList>
            <consortium name="The Broad Institute Genomics Platform"/>
            <consortium name="The Broad Institute Genome Sequencing Center for Infectious Disease"/>
            <person name="Wu L."/>
            <person name="Ma J."/>
        </authorList>
    </citation>
    <scope>NUCLEOTIDE SEQUENCE [LARGE SCALE GENOMIC DNA]</scope>
    <source>
        <strain evidence="2">JCM 32206</strain>
    </source>
</reference>
<accession>A0ABP8P5B1</accession>
<keyword evidence="2" id="KW-1185">Reference proteome</keyword>
<dbReference type="Pfam" id="PF10604">
    <property type="entry name" value="Polyketide_cyc2"/>
    <property type="match status" value="1"/>
</dbReference>
<protein>
    <submittedName>
        <fullName evidence="1">SRPBCC family protein</fullName>
    </submittedName>
</protein>
<dbReference type="RefSeq" id="WP_345345822.1">
    <property type="nucleotide sequence ID" value="NZ_BAABFB010000044.1"/>
</dbReference>
<dbReference type="Proteomes" id="UP001501183">
    <property type="component" value="Unassembled WGS sequence"/>
</dbReference>
<dbReference type="EMBL" id="BAABFB010000044">
    <property type="protein sequence ID" value="GAA4480824.1"/>
    <property type="molecule type" value="Genomic_DNA"/>
</dbReference>
<evidence type="ECO:0000313" key="2">
    <source>
        <dbReference type="Proteomes" id="UP001501183"/>
    </source>
</evidence>
<comment type="caution">
    <text evidence="1">The sequence shown here is derived from an EMBL/GenBank/DDBJ whole genome shotgun (WGS) entry which is preliminary data.</text>
</comment>